<evidence type="ECO:0008006" key="3">
    <source>
        <dbReference type="Google" id="ProtNLM"/>
    </source>
</evidence>
<evidence type="ECO:0000313" key="1">
    <source>
        <dbReference type="EMBL" id="EMN30538.1"/>
    </source>
</evidence>
<reference evidence="1 2" key="1">
    <citation type="submission" date="2013-01" db="EMBL/GenBank/DDBJ databases">
        <authorList>
            <person name="Harkins D.M."/>
            <person name="Durkin A.S."/>
            <person name="Brinkac L.M."/>
            <person name="Haft D.H."/>
            <person name="Selengut J.D."/>
            <person name="Sanka R."/>
            <person name="DePew J."/>
            <person name="Purushe J."/>
            <person name="Peacock S.J."/>
            <person name="Thaipadungpanit J."/>
            <person name="Wuthiekanun V.W."/>
            <person name="Day N.P."/>
            <person name="Vinetz J.M."/>
            <person name="Sutton G.G."/>
            <person name="Nierman W.C."/>
            <person name="Fouts D.E."/>
        </authorList>
    </citation>
    <scope>NUCLEOTIDE SEQUENCE [LARGE SCALE GENOMIC DNA]</scope>
    <source>
        <strain evidence="1 2">L0374</strain>
    </source>
</reference>
<dbReference type="Proteomes" id="UP000012137">
    <property type="component" value="Unassembled WGS sequence"/>
</dbReference>
<name>M6KFT2_LEPIR</name>
<proteinExistence type="predicted"/>
<gene>
    <name evidence="1" type="ORF">LEP1GSC083_0469</name>
</gene>
<protein>
    <recommendedName>
        <fullName evidence="3">TonB-dependent receptor domain protein</fullName>
    </recommendedName>
</protein>
<accession>M6KFT2</accession>
<comment type="caution">
    <text evidence="1">The sequence shown here is derived from an EMBL/GenBank/DDBJ whole genome shotgun (WGS) entry which is preliminary data.</text>
</comment>
<organism evidence="1 2">
    <name type="scientific">Leptospira interrogans serovar Pyrogenes str. L0374</name>
    <dbReference type="NCBI Taxonomy" id="1049928"/>
    <lineage>
        <taxon>Bacteria</taxon>
        <taxon>Pseudomonadati</taxon>
        <taxon>Spirochaetota</taxon>
        <taxon>Spirochaetia</taxon>
        <taxon>Leptospirales</taxon>
        <taxon>Leptospiraceae</taxon>
        <taxon>Leptospira</taxon>
    </lineage>
</organism>
<dbReference type="EMBL" id="AHMZ02000081">
    <property type="protein sequence ID" value="EMN30538.1"/>
    <property type="molecule type" value="Genomic_DNA"/>
</dbReference>
<dbReference type="AlphaFoldDB" id="M6KFT2"/>
<evidence type="ECO:0000313" key="2">
    <source>
        <dbReference type="Proteomes" id="UP000012137"/>
    </source>
</evidence>
<sequence>MSIQNVFNVSYVDHLSRYKDYALNPGLNAILKVSFPFTAIP</sequence>